<feature type="non-terminal residue" evidence="1">
    <location>
        <position position="229"/>
    </location>
</feature>
<evidence type="ECO:0000313" key="1">
    <source>
        <dbReference type="EMBL" id="KKM26734.1"/>
    </source>
</evidence>
<dbReference type="EMBL" id="LAZR01012458">
    <property type="protein sequence ID" value="KKM26734.1"/>
    <property type="molecule type" value="Genomic_DNA"/>
</dbReference>
<name>A0A0F9J2S9_9ZZZZ</name>
<sequence>MNVKKSILLVAISIFLFVNVSLINAEFGYDNPTLPKLVPEVFQQINQTIINQNITNINQFDQSLNTTDSVLFNSVNVTANVTADSFIGNIFGTFFNWTIQAASQIWLSFDGSLLSFNETKLNESIDQRSSNISINFGANESNTSGAKIPFLLTETGILKIEAISEDEIWEQNGNEIINLNGNILNFSNDIIVNNNLNVGNNATFGFVDGNLTPSLNDTYSLGTSDLRWK</sequence>
<proteinExistence type="predicted"/>
<protein>
    <submittedName>
        <fullName evidence="1">Uncharacterized protein</fullName>
    </submittedName>
</protein>
<organism evidence="1">
    <name type="scientific">marine sediment metagenome</name>
    <dbReference type="NCBI Taxonomy" id="412755"/>
    <lineage>
        <taxon>unclassified sequences</taxon>
        <taxon>metagenomes</taxon>
        <taxon>ecological metagenomes</taxon>
    </lineage>
</organism>
<reference evidence="1" key="1">
    <citation type="journal article" date="2015" name="Nature">
        <title>Complex archaea that bridge the gap between prokaryotes and eukaryotes.</title>
        <authorList>
            <person name="Spang A."/>
            <person name="Saw J.H."/>
            <person name="Jorgensen S.L."/>
            <person name="Zaremba-Niedzwiedzka K."/>
            <person name="Martijn J."/>
            <person name="Lind A.E."/>
            <person name="van Eijk R."/>
            <person name="Schleper C."/>
            <person name="Guy L."/>
            <person name="Ettema T.J."/>
        </authorList>
    </citation>
    <scope>NUCLEOTIDE SEQUENCE</scope>
</reference>
<accession>A0A0F9J2S9</accession>
<dbReference type="AlphaFoldDB" id="A0A0F9J2S9"/>
<gene>
    <name evidence="1" type="ORF">LCGC14_1581760</name>
</gene>
<comment type="caution">
    <text evidence="1">The sequence shown here is derived from an EMBL/GenBank/DDBJ whole genome shotgun (WGS) entry which is preliminary data.</text>
</comment>